<dbReference type="EMBL" id="JBEPTF010000005">
    <property type="protein sequence ID" value="MET4685267.1"/>
    <property type="molecule type" value="Genomic_DNA"/>
</dbReference>
<dbReference type="RefSeq" id="WP_354090231.1">
    <property type="nucleotide sequence ID" value="NZ_JBEPTF010000005.1"/>
</dbReference>
<dbReference type="Gene3D" id="2.60.120.1440">
    <property type="match status" value="1"/>
</dbReference>
<keyword evidence="4" id="KW-1185">Reference proteome</keyword>
<accession>A0ABV2RFA2</accession>
<organism evidence="3 4">
    <name type="scientific">Brevundimonas faecalis</name>
    <dbReference type="NCBI Taxonomy" id="947378"/>
    <lineage>
        <taxon>Bacteria</taxon>
        <taxon>Pseudomonadati</taxon>
        <taxon>Pseudomonadota</taxon>
        <taxon>Alphaproteobacteria</taxon>
        <taxon>Caulobacterales</taxon>
        <taxon>Caulobacteraceae</taxon>
        <taxon>Brevundimonas</taxon>
    </lineage>
</organism>
<keyword evidence="1" id="KW-1133">Transmembrane helix</keyword>
<dbReference type="PIRSF" id="PIRSF018266">
    <property type="entry name" value="FecR"/>
    <property type="match status" value="1"/>
</dbReference>
<feature type="domain" description="FecR protein" evidence="2">
    <location>
        <begin position="114"/>
        <end position="206"/>
    </location>
</feature>
<keyword evidence="1 3" id="KW-0812">Transmembrane</keyword>
<protein>
    <submittedName>
        <fullName evidence="3">Transmembrane sensor</fullName>
    </submittedName>
</protein>
<dbReference type="PANTHER" id="PTHR30273:SF2">
    <property type="entry name" value="PROTEIN FECR"/>
    <property type="match status" value="1"/>
</dbReference>
<evidence type="ECO:0000313" key="3">
    <source>
        <dbReference type="EMBL" id="MET4685267.1"/>
    </source>
</evidence>
<dbReference type="Proteomes" id="UP001549313">
    <property type="component" value="Unassembled WGS sequence"/>
</dbReference>
<evidence type="ECO:0000259" key="2">
    <source>
        <dbReference type="Pfam" id="PF04773"/>
    </source>
</evidence>
<dbReference type="PANTHER" id="PTHR30273">
    <property type="entry name" value="PERIPLASMIC SIGNAL SENSOR AND SIGMA FACTOR ACTIVATOR FECR-RELATED"/>
    <property type="match status" value="1"/>
</dbReference>
<evidence type="ECO:0000256" key="1">
    <source>
        <dbReference type="SAM" id="Phobius"/>
    </source>
</evidence>
<dbReference type="InterPro" id="IPR006860">
    <property type="entry name" value="FecR"/>
</dbReference>
<comment type="caution">
    <text evidence="3">The sequence shown here is derived from an EMBL/GenBank/DDBJ whole genome shotgun (WGS) entry which is preliminary data.</text>
</comment>
<keyword evidence="1" id="KW-0472">Membrane</keyword>
<name>A0ABV2RFA2_9CAUL</name>
<dbReference type="InterPro" id="IPR012373">
    <property type="entry name" value="Ferrdict_sens_TM"/>
</dbReference>
<evidence type="ECO:0000313" key="4">
    <source>
        <dbReference type="Proteomes" id="UP001549313"/>
    </source>
</evidence>
<sequence length="324" mass="36096">MTSYDEIEQAAALWLTRQADGLSHEDQAQLAAWLDAAVENRTAFWRLEYSWEKAGRLSALRSPETLADTVSETQETPRPASRIRKRFRWEMGLAAGLAALMLATALTFWPRAATYSTETGERRLVALSDGSRIELNTETRLRAAMSEDGRQAWLDQGEAYFEVAHDAFRPFTVHMGDRTVTVLGTRFSIRRDGDKVRVVVAEGRVRLSGPETASAPRAVILVRGDVATGDGRSVLQSRTSPEKVQDQLAWRRGLLVFDQVTLTDAVAEFNRYNETQLVVVDARTADIRIGGSFEATNVEAFVRLLRSAYGLEIARDGETVKLSE</sequence>
<gene>
    <name evidence="3" type="ORF">ABIE19_003218</name>
</gene>
<feature type="transmembrane region" description="Helical" evidence="1">
    <location>
        <begin position="91"/>
        <end position="109"/>
    </location>
</feature>
<proteinExistence type="predicted"/>
<dbReference type="Pfam" id="PF04773">
    <property type="entry name" value="FecR"/>
    <property type="match status" value="1"/>
</dbReference>
<dbReference type="Gene3D" id="3.55.50.30">
    <property type="match status" value="1"/>
</dbReference>
<reference evidence="3 4" key="1">
    <citation type="submission" date="2024-06" db="EMBL/GenBank/DDBJ databases">
        <title>Sorghum-associated microbial communities from plants grown in Nebraska, USA.</title>
        <authorList>
            <person name="Schachtman D."/>
        </authorList>
    </citation>
    <scope>NUCLEOTIDE SEQUENCE [LARGE SCALE GENOMIC DNA]</scope>
    <source>
        <strain evidence="3 4">2814</strain>
    </source>
</reference>